<feature type="domain" description="DUF2779" evidence="1">
    <location>
        <begin position="302"/>
        <end position="424"/>
    </location>
</feature>
<protein>
    <recommendedName>
        <fullName evidence="1">DUF2779 domain-containing protein</fullName>
    </recommendedName>
</protein>
<proteinExistence type="predicted"/>
<dbReference type="EMBL" id="CCNE01000023">
    <property type="protein sequence ID" value="CDX58778.1"/>
    <property type="molecule type" value="Genomic_DNA"/>
</dbReference>
<evidence type="ECO:0000259" key="1">
    <source>
        <dbReference type="Pfam" id="PF11074"/>
    </source>
</evidence>
<accession>A0A090G7I3</accession>
<evidence type="ECO:0000313" key="3">
    <source>
        <dbReference type="Proteomes" id="UP000046122"/>
    </source>
</evidence>
<organism evidence="2 3">
    <name type="scientific">Mesorhizobium plurifarium</name>
    <dbReference type="NCBI Taxonomy" id="69974"/>
    <lineage>
        <taxon>Bacteria</taxon>
        <taxon>Pseudomonadati</taxon>
        <taxon>Pseudomonadota</taxon>
        <taxon>Alphaproteobacteria</taxon>
        <taxon>Hyphomicrobiales</taxon>
        <taxon>Phyllobacteriaceae</taxon>
        <taxon>Mesorhizobium</taxon>
    </lineage>
</organism>
<dbReference type="AlphaFoldDB" id="A0A090G7I3"/>
<gene>
    <name evidence="2" type="ORF">MPL3365_30304</name>
</gene>
<dbReference type="Pfam" id="PF11074">
    <property type="entry name" value="DUF2779"/>
    <property type="match status" value="1"/>
</dbReference>
<name>A0A090G7I3_MESPL</name>
<reference evidence="2 3" key="1">
    <citation type="submission" date="2014-08" db="EMBL/GenBank/DDBJ databases">
        <authorList>
            <person name="Moulin Lionel"/>
        </authorList>
    </citation>
    <scope>NUCLEOTIDE SEQUENCE [LARGE SCALE GENOMIC DNA]</scope>
</reference>
<evidence type="ECO:0000313" key="2">
    <source>
        <dbReference type="EMBL" id="CDX58778.1"/>
    </source>
</evidence>
<dbReference type="Proteomes" id="UP000046122">
    <property type="component" value="Unassembled WGS sequence"/>
</dbReference>
<dbReference type="InterPro" id="IPR021301">
    <property type="entry name" value="DUF2779"/>
</dbReference>
<sequence length="499" mass="55338">MLLQPNKTKPFGLSKSKVSAYEQCPKRLWLMTHKPELAACDDQAQARFAEGHAIGEIACELCPGGVMIEALPDLRAALAATKDLIEKGHPGPIFEATFEHDGVLVRVDILERTPDGRWAMREVKSSTGVKDYHRGDLSTQIWVLEQAGVELAAASIRHVDREFVLHSVGDYAGLFRDRELLNELQELAAGRGKLVAEIRGMLAGEEPVIDVGDHCGSPFPCEFSGYCHVADEDAPDWPVSLLPYGAGKRWEKEGISDLLALDGADLGSRDARIVAATRSGKPFHDLNSARQTMDQWEYPRAWLDFETIGFAVPRWIGTRPYQQIPFQFSLHLEQADGSITHHEFLSIDGEDPRKGCAKALVELISCGATPVAYNASFERRVLRELAATVPEFSKRLNTIADGLVDLLPVARDCWYHRDQRGSWSIKAVLPTIANLDYGRLDVQDGSQAQKAYLEAIDPATEPDRRSAIDLGLRAYCRQDTLAMVIIARQFLGRDITNLL</sequence>